<comment type="similarity">
    <text evidence="2">Belongs to the mitochondrion-specific ribosomal protein mL53 family.</text>
</comment>
<dbReference type="SUPFAM" id="SSF56601">
    <property type="entry name" value="beta-lactamase/transpeptidase-like"/>
    <property type="match status" value="1"/>
</dbReference>
<dbReference type="InterPro" id="IPR012338">
    <property type="entry name" value="Beta-lactam/transpept-like"/>
</dbReference>
<protein>
    <recommendedName>
        <fullName evidence="6">Large ribosomal subunit protein mL53</fullName>
    </recommendedName>
</protein>
<dbReference type="Proteomes" id="UP000887575">
    <property type="component" value="Unassembled WGS sequence"/>
</dbReference>
<keyword evidence="8" id="KW-1185">Reference proteome</keyword>
<dbReference type="Pfam" id="PF00144">
    <property type="entry name" value="Beta-lactamase"/>
    <property type="match status" value="1"/>
</dbReference>
<evidence type="ECO:0000256" key="2">
    <source>
        <dbReference type="ARBA" id="ARBA00005557"/>
    </source>
</evidence>
<dbReference type="AlphaFoldDB" id="A0AAF3F0B5"/>
<keyword evidence="3" id="KW-0689">Ribosomal protein</keyword>
<feature type="domain" description="Beta-lactamase-related" evidence="7">
    <location>
        <begin position="144"/>
        <end position="483"/>
    </location>
</feature>
<dbReference type="GO" id="GO:0005840">
    <property type="term" value="C:ribosome"/>
    <property type="evidence" value="ECO:0007669"/>
    <property type="project" value="UniProtKB-KW"/>
</dbReference>
<accession>A0AAF3F0B5</accession>
<evidence type="ECO:0000256" key="6">
    <source>
        <dbReference type="ARBA" id="ARBA00035180"/>
    </source>
</evidence>
<dbReference type="WBParaSite" id="MBELARI_LOCUS19862">
    <property type="protein sequence ID" value="MBELARI_LOCUS19862"/>
    <property type="gene ID" value="MBELARI_LOCUS19862"/>
</dbReference>
<dbReference type="InterPro" id="IPR052907">
    <property type="entry name" value="Beta-lactamase/esterase"/>
</dbReference>
<dbReference type="PANTHER" id="PTHR43319:SF3">
    <property type="entry name" value="BETA-LACTAMASE-RELATED DOMAIN-CONTAINING PROTEIN"/>
    <property type="match status" value="1"/>
</dbReference>
<keyword evidence="4" id="KW-0496">Mitochondrion</keyword>
<evidence type="ECO:0000313" key="8">
    <source>
        <dbReference type="Proteomes" id="UP000887575"/>
    </source>
</evidence>
<comment type="subcellular location">
    <subcellularLocation>
        <location evidence="1">Mitochondrion</location>
    </subcellularLocation>
</comment>
<dbReference type="Gene3D" id="3.40.30.10">
    <property type="entry name" value="Glutaredoxin"/>
    <property type="match status" value="1"/>
</dbReference>
<keyword evidence="5" id="KW-0687">Ribonucleoprotein</keyword>
<dbReference type="GO" id="GO:1990904">
    <property type="term" value="C:ribonucleoprotein complex"/>
    <property type="evidence" value="ECO:0007669"/>
    <property type="project" value="UniProtKB-KW"/>
</dbReference>
<evidence type="ECO:0000259" key="7">
    <source>
        <dbReference type="Pfam" id="PF00144"/>
    </source>
</evidence>
<dbReference type="GO" id="GO:0005739">
    <property type="term" value="C:mitochondrion"/>
    <property type="evidence" value="ECO:0007669"/>
    <property type="project" value="UniProtKB-SubCell"/>
</dbReference>
<reference evidence="9" key="1">
    <citation type="submission" date="2024-02" db="UniProtKB">
        <authorList>
            <consortium name="WormBaseParasite"/>
        </authorList>
    </citation>
    <scope>IDENTIFICATION</scope>
</reference>
<evidence type="ECO:0000256" key="4">
    <source>
        <dbReference type="ARBA" id="ARBA00023128"/>
    </source>
</evidence>
<evidence type="ECO:0000256" key="3">
    <source>
        <dbReference type="ARBA" id="ARBA00022980"/>
    </source>
</evidence>
<dbReference type="PANTHER" id="PTHR43319">
    <property type="entry name" value="BETA-LACTAMASE-RELATED"/>
    <property type="match status" value="1"/>
</dbReference>
<dbReference type="InterPro" id="IPR001466">
    <property type="entry name" value="Beta-lactam-related"/>
</dbReference>
<name>A0AAF3F0B5_9BILA</name>
<dbReference type="InterPro" id="IPR019716">
    <property type="entry name" value="Ribosomal_mL53"/>
</dbReference>
<dbReference type="Pfam" id="PF10780">
    <property type="entry name" value="MRP_L53"/>
    <property type="match status" value="1"/>
</dbReference>
<evidence type="ECO:0000313" key="9">
    <source>
        <dbReference type="WBParaSite" id="MBELARI_LOCUS19862"/>
    </source>
</evidence>
<organism evidence="8 9">
    <name type="scientific">Mesorhabditis belari</name>
    <dbReference type="NCBI Taxonomy" id="2138241"/>
    <lineage>
        <taxon>Eukaryota</taxon>
        <taxon>Metazoa</taxon>
        <taxon>Ecdysozoa</taxon>
        <taxon>Nematoda</taxon>
        <taxon>Chromadorea</taxon>
        <taxon>Rhabditida</taxon>
        <taxon>Rhabditina</taxon>
        <taxon>Rhabditomorpha</taxon>
        <taxon>Rhabditoidea</taxon>
        <taxon>Rhabditidae</taxon>
        <taxon>Mesorhabditinae</taxon>
        <taxon>Mesorhabditis</taxon>
    </lineage>
</organism>
<proteinExistence type="inferred from homology"/>
<dbReference type="Gene3D" id="3.40.710.10">
    <property type="entry name" value="DD-peptidase/beta-lactamase superfamily"/>
    <property type="match status" value="1"/>
</dbReference>
<evidence type="ECO:0000256" key="5">
    <source>
        <dbReference type="ARBA" id="ARBA00023274"/>
    </source>
</evidence>
<evidence type="ECO:0000256" key="1">
    <source>
        <dbReference type="ARBA" id="ARBA00004173"/>
    </source>
</evidence>
<sequence length="485" mass="55321">MCQMWQRIRYGVRWVPRERFALACRGLNLAKVKTVDITFDPFHPSTRAIRSFWEAISAPKIKMTNPSLRVKADIRNDQSSPFFVATLDDGKRLRFETENMHPVDLIMRFNRLLGNPELGLFQKGSVIPIDGYCKEGYAQIKDSFRKNFEERWEAEGSSFAVYKDGELIVDIWGGYAEKKYGRFWKEETLSTIFSISKSFAAICFAMQVDRGACSYQDLVTKYWPEYGKNGKETTTIEQLLAHQSGVPCLSKELKLDELTDAQKMDAIVEAETSRFPPGSKTAYQPFTHGWMADGLFRRIDKRQRSIAQFYNEEIRDRYDIDVYIGGTQLEEFRIARLKPFTTAGLLRECGYSRGVAKMGIACIKPSSFFAQGLANMKKFGKDFTMFNNPELRILGQTAVNGIGTARGLAKAHQVFLEGNLIGKELMEKISTPMFPYEFDETLGENLSKGFGWMYWKGPMGSWQFGHTGVGGQNVRIDPENGLVRR</sequence>